<dbReference type="AlphaFoldDB" id="A0A7C3N793"/>
<comment type="caution">
    <text evidence="8">The sequence shown here is derived from an EMBL/GenBank/DDBJ whole genome shotgun (WGS) entry which is preliminary data.</text>
</comment>
<dbReference type="EC" id="3.1.4.4" evidence="3"/>
<organism evidence="8">
    <name type="scientific">candidate division WOR-3 bacterium</name>
    <dbReference type="NCBI Taxonomy" id="2052148"/>
    <lineage>
        <taxon>Bacteria</taxon>
        <taxon>Bacteria division WOR-3</taxon>
    </lineage>
</organism>
<evidence type="ECO:0000256" key="4">
    <source>
        <dbReference type="ARBA" id="ARBA00022801"/>
    </source>
</evidence>
<evidence type="ECO:0000259" key="7">
    <source>
        <dbReference type="PROSITE" id="PS50035"/>
    </source>
</evidence>
<evidence type="ECO:0000256" key="1">
    <source>
        <dbReference type="ARBA" id="ARBA00000798"/>
    </source>
</evidence>
<dbReference type="InterPro" id="IPR051406">
    <property type="entry name" value="PLD_domain"/>
</dbReference>
<dbReference type="SUPFAM" id="SSF56024">
    <property type="entry name" value="Phospholipase D/nuclease"/>
    <property type="match status" value="1"/>
</dbReference>
<dbReference type="GO" id="GO:0004630">
    <property type="term" value="F:phospholipase D activity"/>
    <property type="evidence" value="ECO:0007669"/>
    <property type="project" value="UniProtKB-EC"/>
</dbReference>
<dbReference type="GO" id="GO:0016042">
    <property type="term" value="P:lipid catabolic process"/>
    <property type="evidence" value="ECO:0007669"/>
    <property type="project" value="UniProtKB-KW"/>
</dbReference>
<dbReference type="GO" id="GO:0016891">
    <property type="term" value="F:RNA endonuclease activity producing 5'-phosphomonoesters, hydrolytic mechanism"/>
    <property type="evidence" value="ECO:0007669"/>
    <property type="project" value="TreeGrafter"/>
</dbReference>
<evidence type="ECO:0000256" key="5">
    <source>
        <dbReference type="ARBA" id="ARBA00022963"/>
    </source>
</evidence>
<dbReference type="GO" id="GO:0006793">
    <property type="term" value="P:phosphorus metabolic process"/>
    <property type="evidence" value="ECO:0007669"/>
    <property type="project" value="UniProtKB-ARBA"/>
</dbReference>
<dbReference type="InterPro" id="IPR001736">
    <property type="entry name" value="PLipase_D/transphosphatidylase"/>
</dbReference>
<name>A0A7C3N793_UNCW3</name>
<evidence type="ECO:0000313" key="8">
    <source>
        <dbReference type="EMBL" id="HFK24179.1"/>
    </source>
</evidence>
<dbReference type="EMBL" id="DSTT01000005">
    <property type="protein sequence ID" value="HFK24179.1"/>
    <property type="molecule type" value="Genomic_DNA"/>
</dbReference>
<comment type="similarity">
    <text evidence="2">Belongs to the phospholipase D family.</text>
</comment>
<evidence type="ECO:0000256" key="3">
    <source>
        <dbReference type="ARBA" id="ARBA00012027"/>
    </source>
</evidence>
<gene>
    <name evidence="8" type="ORF">ENS15_05970</name>
</gene>
<comment type="catalytic activity">
    <reaction evidence="1">
        <text>a 1,2-diacyl-sn-glycero-3-phosphocholine + H2O = a 1,2-diacyl-sn-glycero-3-phosphate + choline + H(+)</text>
        <dbReference type="Rhea" id="RHEA:14445"/>
        <dbReference type="ChEBI" id="CHEBI:15354"/>
        <dbReference type="ChEBI" id="CHEBI:15377"/>
        <dbReference type="ChEBI" id="CHEBI:15378"/>
        <dbReference type="ChEBI" id="CHEBI:57643"/>
        <dbReference type="ChEBI" id="CHEBI:58608"/>
        <dbReference type="EC" id="3.1.4.4"/>
    </reaction>
</comment>
<proteinExistence type="inferred from homology"/>
<reference evidence="8" key="1">
    <citation type="journal article" date="2020" name="mSystems">
        <title>Genome- and Community-Level Interaction Insights into Carbon Utilization and Element Cycling Functions of Hydrothermarchaeota in Hydrothermal Sediment.</title>
        <authorList>
            <person name="Zhou Z."/>
            <person name="Liu Y."/>
            <person name="Xu W."/>
            <person name="Pan J."/>
            <person name="Luo Z.H."/>
            <person name="Li M."/>
        </authorList>
    </citation>
    <scope>NUCLEOTIDE SEQUENCE [LARGE SCALE GENOMIC DNA]</scope>
    <source>
        <strain evidence="8">SpSt-464</strain>
    </source>
</reference>
<keyword evidence="5" id="KW-0442">Lipid degradation</keyword>
<accession>A0A7C3N793</accession>
<dbReference type="InterPro" id="IPR025202">
    <property type="entry name" value="PLD-like_dom"/>
</dbReference>
<feature type="domain" description="PLD phosphodiesterase" evidence="7">
    <location>
        <begin position="134"/>
        <end position="161"/>
    </location>
</feature>
<keyword evidence="4" id="KW-0378">Hydrolase</keyword>
<dbReference type="PANTHER" id="PTHR43856:SF1">
    <property type="entry name" value="MITOCHONDRIAL CARDIOLIPIN HYDROLASE"/>
    <property type="match status" value="1"/>
</dbReference>
<sequence>MFQLNFRSIMKKIFLTLFVFIFFLFLISQEKINLLPVDGVIPMNNRDYTPTLIKLFNNAQKTIHAVIYQVGYYPDYPEGEPTELQNSLIDAVKRGVKVVLIVDQSSWNPSLSVKNNEYAQYMRKFGVEVYFDMPDITTHAKFIVIDSSITVVGSTNWSFYALAKNDECAVALKSKDISLKYEDFFEKIYEFRSDTLTITP</sequence>
<dbReference type="PROSITE" id="PS50035">
    <property type="entry name" value="PLD"/>
    <property type="match status" value="1"/>
</dbReference>
<evidence type="ECO:0000256" key="2">
    <source>
        <dbReference type="ARBA" id="ARBA00008664"/>
    </source>
</evidence>
<dbReference type="Gene3D" id="3.30.870.10">
    <property type="entry name" value="Endonuclease Chain A"/>
    <property type="match status" value="1"/>
</dbReference>
<keyword evidence="6" id="KW-0443">Lipid metabolism</keyword>
<evidence type="ECO:0000256" key="6">
    <source>
        <dbReference type="ARBA" id="ARBA00023098"/>
    </source>
</evidence>
<protein>
    <recommendedName>
        <fullName evidence="3">phospholipase D</fullName>
        <ecNumber evidence="3">3.1.4.4</ecNumber>
    </recommendedName>
</protein>
<dbReference type="PANTHER" id="PTHR43856">
    <property type="entry name" value="CARDIOLIPIN HYDROLASE"/>
    <property type="match status" value="1"/>
</dbReference>
<dbReference type="Pfam" id="PF13091">
    <property type="entry name" value="PLDc_2"/>
    <property type="match status" value="1"/>
</dbReference>